<evidence type="ECO:0000256" key="1">
    <source>
        <dbReference type="SAM" id="MobiDB-lite"/>
    </source>
</evidence>
<evidence type="ECO:0000313" key="3">
    <source>
        <dbReference type="Proteomes" id="UP000225706"/>
    </source>
</evidence>
<gene>
    <name evidence="2" type="primary">Nphp4</name>
    <name evidence="2" type="ORF">AWC38_SpisGene5297</name>
</gene>
<dbReference type="STRING" id="50429.A0A2B4SJ70"/>
<dbReference type="GO" id="GO:0035869">
    <property type="term" value="C:ciliary transition zone"/>
    <property type="evidence" value="ECO:0007669"/>
    <property type="project" value="TreeGrafter"/>
</dbReference>
<reference evidence="3" key="1">
    <citation type="journal article" date="2017" name="bioRxiv">
        <title>Comparative analysis of the genomes of Stylophora pistillata and Acropora digitifera provides evidence for extensive differences between species of corals.</title>
        <authorList>
            <person name="Voolstra C.R."/>
            <person name="Li Y."/>
            <person name="Liew Y.J."/>
            <person name="Baumgarten S."/>
            <person name="Zoccola D."/>
            <person name="Flot J.-F."/>
            <person name="Tambutte S."/>
            <person name="Allemand D."/>
            <person name="Aranda M."/>
        </authorList>
    </citation>
    <scope>NUCLEOTIDE SEQUENCE [LARGE SCALE GENOMIC DNA]</scope>
</reference>
<accession>A0A2B4SJ70</accession>
<dbReference type="Proteomes" id="UP000225706">
    <property type="component" value="Unassembled WGS sequence"/>
</dbReference>
<dbReference type="GO" id="GO:1904491">
    <property type="term" value="P:protein localization to ciliary transition zone"/>
    <property type="evidence" value="ECO:0007669"/>
    <property type="project" value="TreeGrafter"/>
</dbReference>
<dbReference type="GO" id="GO:0097546">
    <property type="term" value="C:ciliary base"/>
    <property type="evidence" value="ECO:0007669"/>
    <property type="project" value="TreeGrafter"/>
</dbReference>
<dbReference type="OrthoDB" id="313446at2759"/>
<proteinExistence type="predicted"/>
<dbReference type="GO" id="GO:0097730">
    <property type="term" value="C:non-motile cilium"/>
    <property type="evidence" value="ECO:0007669"/>
    <property type="project" value="InterPro"/>
</dbReference>
<dbReference type="EMBL" id="LSMT01000058">
    <property type="protein sequence ID" value="PFX29931.1"/>
    <property type="molecule type" value="Genomic_DNA"/>
</dbReference>
<protein>
    <submittedName>
        <fullName evidence="2">Nephrocystin-4</fullName>
    </submittedName>
</protein>
<dbReference type="GO" id="GO:0090090">
    <property type="term" value="P:negative regulation of canonical Wnt signaling pathway"/>
    <property type="evidence" value="ECO:0007669"/>
    <property type="project" value="InterPro"/>
</dbReference>
<evidence type="ECO:0000313" key="2">
    <source>
        <dbReference type="EMBL" id="PFX29931.1"/>
    </source>
</evidence>
<dbReference type="InterPro" id="IPR029775">
    <property type="entry name" value="NPHP4"/>
</dbReference>
<dbReference type="PANTHER" id="PTHR31043">
    <property type="entry name" value="NEPHROCYSTIN-4"/>
    <property type="match status" value="1"/>
</dbReference>
<dbReference type="PANTHER" id="PTHR31043:SF3">
    <property type="entry name" value="NEPHROCYSTIN-4"/>
    <property type="match status" value="1"/>
</dbReference>
<sequence length="655" mass="72322">MAEEDQEESWPEFFENNRLIPLHPNRRKSGSQSKPSVPFRLVFKSVIGISLPQVYSLLLEVYKRCSHILISSVGSRLRGPGLRPGGAKDVVSQDVEFQLRLTLYDAANKSFFGSTWLGHFFPSSGKENGRHKIVFNEAVYLYSSLHDITCVGVVEVIGEVNGQSFGCGWTLIRIFDRLSELSETTTGESTPKSIPLYHGSPAGLLCISETIEEAPSLLPIEACTLSFVLQIHPPMEKVFHLIPENALMSGDDFVPGILQPRPEGSGIVDILKKPRLAKTTPSFINKINKLRVPLHHVIKCMLLALTGTDSGHQMEIPEHTDIPSFINDITDHFAAEYYAVSIKCMLLALTGTDPGHLSTLTCHPSLIISLTTLQLSIMLYPSVEEFEDELRQTLNQDRLHKNNIIPDDGLQISVVERRLKVSVHNGWTFVSEPHIVYLEPEYEGGKSGRKSPASQSSLRGKILSLALRSRLELKELVHHPLFAIIFELEYVLAEPFAQPLIETKRKKPSLSGSLMRSQNQTVTLKWALWLPFEGGSPEERETSLELTGGCEGFPSDRLVFTKKLPQPPGKKAPKSGGIVKFLFTQQRRRGSSLRSSTHGSQMLSVPSSPGLPSQGPFDTAGRMFGPVSSNPEGGHQGMSLTPGVASRPPLPPGNR</sequence>
<name>A0A2B4SJ70_STYPI</name>
<dbReference type="AlphaFoldDB" id="A0A2B4SJ70"/>
<dbReference type="GO" id="GO:0036064">
    <property type="term" value="C:ciliary basal body"/>
    <property type="evidence" value="ECO:0007669"/>
    <property type="project" value="TreeGrafter"/>
</dbReference>
<feature type="compositionally biased region" description="Polar residues" evidence="1">
    <location>
        <begin position="597"/>
        <end position="611"/>
    </location>
</feature>
<comment type="caution">
    <text evidence="2">The sequence shown here is derived from an EMBL/GenBank/DDBJ whole genome shotgun (WGS) entry which is preliminary data.</text>
</comment>
<organism evidence="2 3">
    <name type="scientific">Stylophora pistillata</name>
    <name type="common">Smooth cauliflower coral</name>
    <dbReference type="NCBI Taxonomy" id="50429"/>
    <lineage>
        <taxon>Eukaryota</taxon>
        <taxon>Metazoa</taxon>
        <taxon>Cnidaria</taxon>
        <taxon>Anthozoa</taxon>
        <taxon>Hexacorallia</taxon>
        <taxon>Scleractinia</taxon>
        <taxon>Astrocoeniina</taxon>
        <taxon>Pocilloporidae</taxon>
        <taxon>Stylophora</taxon>
    </lineage>
</organism>
<feature type="region of interest" description="Disordered" evidence="1">
    <location>
        <begin position="588"/>
        <end position="655"/>
    </location>
</feature>
<keyword evidence="3" id="KW-1185">Reference proteome</keyword>